<keyword evidence="6" id="KW-1185">Reference proteome</keyword>
<proteinExistence type="inferred from homology"/>
<evidence type="ECO:0000256" key="1">
    <source>
        <dbReference type="ARBA" id="ARBA00006484"/>
    </source>
</evidence>
<dbReference type="PRINTS" id="PR00080">
    <property type="entry name" value="SDRFAMILY"/>
</dbReference>
<evidence type="ECO:0000256" key="3">
    <source>
        <dbReference type="RuleBase" id="RU000363"/>
    </source>
</evidence>
<evidence type="ECO:0000256" key="4">
    <source>
        <dbReference type="SAM" id="MobiDB-lite"/>
    </source>
</evidence>
<evidence type="ECO:0000313" key="6">
    <source>
        <dbReference type="Proteomes" id="UP000318437"/>
    </source>
</evidence>
<protein>
    <submittedName>
        <fullName evidence="5">Putative oxidoreductase SadH</fullName>
        <ecNumber evidence="5">1.-.-.-</ecNumber>
    </submittedName>
</protein>
<dbReference type="PANTHER" id="PTHR44196:SF1">
    <property type="entry name" value="DEHYDROGENASE_REDUCTASE SDR FAMILY MEMBER 7B"/>
    <property type="match status" value="1"/>
</dbReference>
<name>A0A5C6CB14_9BACT</name>
<comment type="caution">
    <text evidence="5">The sequence shown here is derived from an EMBL/GenBank/DDBJ whole genome shotgun (WGS) entry which is preliminary data.</text>
</comment>
<reference evidence="5 6" key="1">
    <citation type="submission" date="2019-02" db="EMBL/GenBank/DDBJ databases">
        <title>Deep-cultivation of Planctomycetes and their phenomic and genomic characterization uncovers novel biology.</title>
        <authorList>
            <person name="Wiegand S."/>
            <person name="Jogler M."/>
            <person name="Boedeker C."/>
            <person name="Pinto D."/>
            <person name="Vollmers J."/>
            <person name="Rivas-Marin E."/>
            <person name="Kohn T."/>
            <person name="Peeters S.H."/>
            <person name="Heuer A."/>
            <person name="Rast P."/>
            <person name="Oberbeckmann S."/>
            <person name="Bunk B."/>
            <person name="Jeske O."/>
            <person name="Meyerdierks A."/>
            <person name="Storesund J.E."/>
            <person name="Kallscheuer N."/>
            <person name="Luecker S."/>
            <person name="Lage O.M."/>
            <person name="Pohl T."/>
            <person name="Merkel B.J."/>
            <person name="Hornburger P."/>
            <person name="Mueller R.-W."/>
            <person name="Bruemmer F."/>
            <person name="Labrenz M."/>
            <person name="Spormann A.M."/>
            <person name="Op Den Camp H."/>
            <person name="Overmann J."/>
            <person name="Amann R."/>
            <person name="Jetten M.S.M."/>
            <person name="Mascher T."/>
            <person name="Medema M.H."/>
            <person name="Devos D.P."/>
            <person name="Kaster A.-K."/>
            <person name="Ovreas L."/>
            <person name="Rohde M."/>
            <person name="Galperin M.Y."/>
            <person name="Jogler C."/>
        </authorList>
    </citation>
    <scope>NUCLEOTIDE SEQUENCE [LARGE SCALE GENOMIC DNA]</scope>
    <source>
        <strain evidence="5 6">Pla144</strain>
    </source>
</reference>
<gene>
    <name evidence="5" type="primary">sadH</name>
    <name evidence="5" type="ORF">Pla144_46810</name>
</gene>
<dbReference type="PRINTS" id="PR00081">
    <property type="entry name" value="GDHRDH"/>
</dbReference>
<dbReference type="InterPro" id="IPR002347">
    <property type="entry name" value="SDR_fam"/>
</dbReference>
<dbReference type="Proteomes" id="UP000318437">
    <property type="component" value="Unassembled WGS sequence"/>
</dbReference>
<evidence type="ECO:0000256" key="2">
    <source>
        <dbReference type="ARBA" id="ARBA00023002"/>
    </source>
</evidence>
<dbReference type="EC" id="1.-.-.-" evidence="5"/>
<comment type="similarity">
    <text evidence="1 3">Belongs to the short-chain dehydrogenases/reductases (SDR) family.</text>
</comment>
<dbReference type="SUPFAM" id="SSF51735">
    <property type="entry name" value="NAD(P)-binding Rossmann-fold domains"/>
    <property type="match status" value="1"/>
</dbReference>
<feature type="region of interest" description="Disordered" evidence="4">
    <location>
        <begin position="307"/>
        <end position="326"/>
    </location>
</feature>
<sequence length="326" mass="35427">MYEPAKLSHRETGSLAMRPAVAEKKSYHSPMKGPHERRLALVTGGASGLGREFCQHLAAQGWHVVVADIDLAGAQETHSAIESTGGSCQVEQLDVCDLAAWSILLEKLRADWARLDLLINNAGICAAGKIGDSSLSDFRRVCEVNLFGVINGCHTMVPWMRETAPGGAIVNIASVASLLSAPAMAAYSTAKAGVVSYSETLLNELHEPGIGVTVALPGFFQSQLLERGKFTDDLFRRIAQKYTNLSTTTSSKIAQETLRAVEKGTFFVPLGWRVRMIWRVKRLAPKLFQRMVVWKCARDSLTYAETQPDLHLGPDAPEAGVPPTRG</sequence>
<dbReference type="GO" id="GO:0016491">
    <property type="term" value="F:oxidoreductase activity"/>
    <property type="evidence" value="ECO:0007669"/>
    <property type="project" value="UniProtKB-KW"/>
</dbReference>
<dbReference type="Gene3D" id="3.40.50.720">
    <property type="entry name" value="NAD(P)-binding Rossmann-like Domain"/>
    <property type="match status" value="1"/>
</dbReference>
<dbReference type="GO" id="GO:0016020">
    <property type="term" value="C:membrane"/>
    <property type="evidence" value="ECO:0007669"/>
    <property type="project" value="TreeGrafter"/>
</dbReference>
<keyword evidence="2 5" id="KW-0560">Oxidoreductase</keyword>
<organism evidence="5 6">
    <name type="scientific">Bythopirellula polymerisocia</name>
    <dbReference type="NCBI Taxonomy" id="2528003"/>
    <lineage>
        <taxon>Bacteria</taxon>
        <taxon>Pseudomonadati</taxon>
        <taxon>Planctomycetota</taxon>
        <taxon>Planctomycetia</taxon>
        <taxon>Pirellulales</taxon>
        <taxon>Lacipirellulaceae</taxon>
        <taxon>Bythopirellula</taxon>
    </lineage>
</organism>
<dbReference type="Pfam" id="PF00106">
    <property type="entry name" value="adh_short"/>
    <property type="match status" value="1"/>
</dbReference>
<dbReference type="OrthoDB" id="9803333at2"/>
<dbReference type="InterPro" id="IPR036291">
    <property type="entry name" value="NAD(P)-bd_dom_sf"/>
</dbReference>
<evidence type="ECO:0000313" key="5">
    <source>
        <dbReference type="EMBL" id="TWU21272.1"/>
    </source>
</evidence>
<dbReference type="AlphaFoldDB" id="A0A5C6CB14"/>
<accession>A0A5C6CB14</accession>
<dbReference type="CDD" id="cd05233">
    <property type="entry name" value="SDR_c"/>
    <property type="match status" value="1"/>
</dbReference>
<dbReference type="PANTHER" id="PTHR44196">
    <property type="entry name" value="DEHYDROGENASE/REDUCTASE SDR FAMILY MEMBER 7B"/>
    <property type="match status" value="1"/>
</dbReference>
<dbReference type="EMBL" id="SJPS01000011">
    <property type="protein sequence ID" value="TWU21272.1"/>
    <property type="molecule type" value="Genomic_DNA"/>
</dbReference>